<dbReference type="InterPro" id="IPR036397">
    <property type="entry name" value="RNaseH_sf"/>
</dbReference>
<feature type="region of interest" description="Disordered" evidence="1">
    <location>
        <begin position="638"/>
        <end position="678"/>
    </location>
</feature>
<dbReference type="RefSeq" id="WP_171628632.1">
    <property type="nucleotide sequence ID" value="NZ_WHNY01000005.1"/>
</dbReference>
<feature type="region of interest" description="Disordered" evidence="1">
    <location>
        <begin position="691"/>
        <end position="720"/>
    </location>
</feature>
<dbReference type="EMBL" id="WHNY01000005">
    <property type="protein sequence ID" value="NOU62815.1"/>
    <property type="molecule type" value="Genomic_DNA"/>
</dbReference>
<sequence length="720" mass="83450">MIYVNTVIKLLAGLGESNTFIRVCWISPNSEELFVINITNSKKMELPYLMKMEDLKNDLKDSKAEKVEYEQDFHIINPSNEYLEKYAKKLNDKWNLIKDTVYVEPDIYFSAERMKLFQNIKNKTGAGYNVLYDLLKRYWFYGKCINGLLPNYFDSGAEGEVREYKTRPGRKGKNIKILDDKDFVNFQKAVEKFRIAEKTDIIETHQRMCEHYYPDSYYRKRGKLSPLIDETKAPSEKQFRYWYNKNYSVRERKGHSLGQRRMKKDFRALLGSNSMYIEGPGYLYQIDSTPADISLLAIDNKTPIGRPILFIVKDVFSRKVVGFNASVNHASWVEGAMMALENAVTDKVEFCKKYGVDIDPEEWDCYHLPRNIVADRGEMKSKYPNGLVGIGVDIANTPSYRPDLKGVIEQHFHITNKTIRDFFHNYGAILKDKREPGDSKPDDTAAITLDTFNIFMIEHIIAFNKMSLPREFVVSPEMFKEHVKLTPNGLWEWGTSKNLLHERPKNLIHYTLLPKMTAKVTRFGLELKANTKLCYTCKEGEEVGWFVSESIEGNKEIEVSYDPRDCSVILIRLKTGKLLYCSLTEKFNEYRGLSLDDAKAIFEFRKQEYKGLSNNNKQAKADRRAMVKPHIKADIEAKKAAKASETDKPIGKREARVQEANSRKRTDAFTNQWPEQPHEVVNKVSEIVEKAESNTQLPSENKLSEFLRGKHKEKNRSLHA</sequence>
<accession>A0ABX1X349</accession>
<organism evidence="3 4">
    <name type="scientific">Paenibacillus plantarum</name>
    <dbReference type="NCBI Taxonomy" id="2654975"/>
    <lineage>
        <taxon>Bacteria</taxon>
        <taxon>Bacillati</taxon>
        <taxon>Bacillota</taxon>
        <taxon>Bacilli</taxon>
        <taxon>Bacillales</taxon>
        <taxon>Paenibacillaceae</taxon>
        <taxon>Paenibacillus</taxon>
    </lineage>
</organism>
<evidence type="ECO:0000259" key="2">
    <source>
        <dbReference type="PROSITE" id="PS50994"/>
    </source>
</evidence>
<name>A0ABX1X349_9BACL</name>
<dbReference type="Proteomes" id="UP000653578">
    <property type="component" value="Unassembled WGS sequence"/>
</dbReference>
<feature type="compositionally biased region" description="Basic and acidic residues" evidence="1">
    <location>
        <begin position="638"/>
        <end position="667"/>
    </location>
</feature>
<evidence type="ECO:0000256" key="1">
    <source>
        <dbReference type="SAM" id="MobiDB-lite"/>
    </source>
</evidence>
<evidence type="ECO:0000313" key="3">
    <source>
        <dbReference type="EMBL" id="NOU62815.1"/>
    </source>
</evidence>
<evidence type="ECO:0000313" key="4">
    <source>
        <dbReference type="Proteomes" id="UP000653578"/>
    </source>
</evidence>
<feature type="domain" description="Integrase catalytic" evidence="2">
    <location>
        <begin position="276"/>
        <end position="477"/>
    </location>
</feature>
<dbReference type="InterPro" id="IPR001584">
    <property type="entry name" value="Integrase_cat-core"/>
</dbReference>
<comment type="caution">
    <text evidence="3">The sequence shown here is derived from an EMBL/GenBank/DDBJ whole genome shotgun (WGS) entry which is preliminary data.</text>
</comment>
<feature type="compositionally biased region" description="Basic residues" evidence="1">
    <location>
        <begin position="709"/>
        <end position="720"/>
    </location>
</feature>
<reference evidence="3 4" key="1">
    <citation type="submission" date="2019-10" db="EMBL/GenBank/DDBJ databases">
        <title>Description of Paenibacillus humi sp. nov.</title>
        <authorList>
            <person name="Carlier A."/>
            <person name="Qi S."/>
        </authorList>
    </citation>
    <scope>NUCLEOTIDE SEQUENCE [LARGE SCALE GENOMIC DNA]</scope>
    <source>
        <strain evidence="3 4">LMG 31461</strain>
    </source>
</reference>
<dbReference type="PROSITE" id="PS50994">
    <property type="entry name" value="INTEGRASE"/>
    <property type="match status" value="1"/>
</dbReference>
<dbReference type="Gene3D" id="3.30.420.10">
    <property type="entry name" value="Ribonuclease H-like superfamily/Ribonuclease H"/>
    <property type="match status" value="1"/>
</dbReference>
<protein>
    <submittedName>
        <fullName evidence="3">DDE-type integrase/transposase/recombinase</fullName>
    </submittedName>
</protein>
<proteinExistence type="predicted"/>
<keyword evidence="4" id="KW-1185">Reference proteome</keyword>
<gene>
    <name evidence="3" type="ORF">GC096_01975</name>
</gene>